<dbReference type="RefSeq" id="WP_078694727.1">
    <property type="nucleotide sequence ID" value="NZ_FUWX01000021.1"/>
</dbReference>
<evidence type="ECO:0000313" key="1">
    <source>
        <dbReference type="EMBL" id="SKA01815.1"/>
    </source>
</evidence>
<dbReference type="Proteomes" id="UP000191153">
    <property type="component" value="Unassembled WGS sequence"/>
</dbReference>
<dbReference type="OrthoDB" id="2941457at2"/>
<proteinExistence type="predicted"/>
<keyword evidence="2" id="KW-1185">Reference proteome</keyword>
<name>A0A1T4QDP8_9FUSO</name>
<evidence type="ECO:0000313" key="2">
    <source>
        <dbReference type="Proteomes" id="UP000191153"/>
    </source>
</evidence>
<dbReference type="InterPro" id="IPR008861">
    <property type="entry name" value="GpX-like"/>
</dbReference>
<dbReference type="AlphaFoldDB" id="A0A1T4QDP8"/>
<dbReference type="Pfam" id="PF05489">
    <property type="entry name" value="Phage_tail_X"/>
    <property type="match status" value="1"/>
</dbReference>
<dbReference type="EMBL" id="FUWX01000021">
    <property type="protein sequence ID" value="SKA01815.1"/>
    <property type="molecule type" value="Genomic_DNA"/>
</dbReference>
<dbReference type="STRING" id="180163.SAMN02745174_02289"/>
<organism evidence="1 2">
    <name type="scientific">Cetobacterium ceti</name>
    <dbReference type="NCBI Taxonomy" id="180163"/>
    <lineage>
        <taxon>Bacteria</taxon>
        <taxon>Fusobacteriati</taxon>
        <taxon>Fusobacteriota</taxon>
        <taxon>Fusobacteriia</taxon>
        <taxon>Fusobacteriales</taxon>
        <taxon>Fusobacteriaceae</taxon>
        <taxon>Cetobacterium</taxon>
    </lineage>
</organism>
<reference evidence="1 2" key="1">
    <citation type="submission" date="2017-02" db="EMBL/GenBank/DDBJ databases">
        <authorList>
            <person name="Peterson S.W."/>
        </authorList>
    </citation>
    <scope>NUCLEOTIDE SEQUENCE [LARGE SCALE GENOMIC DNA]</scope>
    <source>
        <strain evidence="1 2">ATCC 700028</strain>
    </source>
</reference>
<gene>
    <name evidence="1" type="ORF">SAMN02745174_02289</name>
</gene>
<accession>A0A1T4QDP8</accession>
<protein>
    <submittedName>
        <fullName evidence="1">Phage Tail Protein X</fullName>
    </submittedName>
</protein>
<sequence length="70" mass="7850">MEDKYTTILGDTWDLIAYKVYGNSKAIKKIIASNERYAGTYVFEAGIVLSIPPAEEGGVIQNENIAPWRR</sequence>